<organism evidence="1 2">
    <name type="scientific">Schistosoma margrebowiei</name>
    <dbReference type="NCBI Taxonomy" id="48269"/>
    <lineage>
        <taxon>Eukaryota</taxon>
        <taxon>Metazoa</taxon>
        <taxon>Spiralia</taxon>
        <taxon>Lophotrochozoa</taxon>
        <taxon>Platyhelminthes</taxon>
        <taxon>Trematoda</taxon>
        <taxon>Digenea</taxon>
        <taxon>Strigeidida</taxon>
        <taxon>Schistosomatoidea</taxon>
        <taxon>Schistosomatidae</taxon>
        <taxon>Schistosoma</taxon>
    </lineage>
</organism>
<reference evidence="1 2" key="1">
    <citation type="submission" date="2018-11" db="EMBL/GenBank/DDBJ databases">
        <authorList>
            <consortium name="Pathogen Informatics"/>
        </authorList>
    </citation>
    <scope>NUCLEOTIDE SEQUENCE [LARGE SCALE GENOMIC DNA]</scope>
    <source>
        <strain evidence="1 2">Zambia</strain>
    </source>
</reference>
<evidence type="ECO:0000313" key="1">
    <source>
        <dbReference type="EMBL" id="VDO88191.1"/>
    </source>
</evidence>
<protein>
    <submittedName>
        <fullName evidence="1">Uncharacterized protein</fullName>
    </submittedName>
</protein>
<evidence type="ECO:0000313" key="2">
    <source>
        <dbReference type="Proteomes" id="UP000277204"/>
    </source>
</evidence>
<dbReference type="EMBL" id="UZAI01004879">
    <property type="protein sequence ID" value="VDO88191.1"/>
    <property type="molecule type" value="Genomic_DNA"/>
</dbReference>
<dbReference type="Proteomes" id="UP000277204">
    <property type="component" value="Unassembled WGS sequence"/>
</dbReference>
<accession>A0A183M1H4</accession>
<proteinExistence type="predicted"/>
<keyword evidence="2" id="KW-1185">Reference proteome</keyword>
<name>A0A183M1H4_9TREM</name>
<dbReference type="STRING" id="48269.A0A183M1H4"/>
<sequence length="231" mass="26636">MLTGVPTSTTVKSFVRRITEFFKINHPELKVKWIEPVYLVRNLTELEQAKAETEIYLRASVEQLEITGEQPSYHNFGTICQTLATSKSDANAIVVYNEQLDVLATQINAIYAISGLSNIELLMKENPGKNLTDLLDIPHTGIVFIGLENSGQVLRFLSSYTTCPLQIFPINNTIHIQNYCKQHRPWRNLYYIKKPNRSNLFNHAYLAPPSSDLLWYELNFILFLLRYLRII</sequence>
<gene>
    <name evidence="1" type="ORF">SMRZ_LOCUS9897</name>
</gene>
<dbReference type="AlphaFoldDB" id="A0A183M1H4"/>